<sequence length="440" mass="45774">MADTSRFPEPPRPQPTGRVLVLFRPDAEPAAMGRAVERATGARPRDSREFGTVTEAATAIAQGEAVVIGRLKIAAIEPRDAGAGMAALRAAEGVRQVRPEFYLYAIADLRERYGVWVREGLQLLAEGATTAFETARTVISEATTAAAEFADTDDHTWGLIATGAHRSRFGGRGIKVAVLDTGLDLDHPDFTGRAIVSRSFVDGEDAQDVQGHGTHTAGTVAGPRRSAIGRRYGVAPEAELFVGKVLNNGGSGRELDILQGMDWAIEQGCAVISMSLGRPTAPGEQPDPLYEEVGDAALRAGALIIAAAGNESGRDFGFIAPVGAPANARSIVAVAAVDPHLKVAPFSCGGLTAGGGEVDLSGPGVTVYSSFPRPRQSRVLDGTSMACPHAAGIAALWAESDASLRGAKLRDALERSARPLGTARDFGRGLVQAPDAVGTV</sequence>
<dbReference type="PANTHER" id="PTHR43806">
    <property type="entry name" value="PEPTIDASE S8"/>
    <property type="match status" value="1"/>
</dbReference>
<name>A0ABT5JAN2_RHOTP</name>
<keyword evidence="2 5" id="KW-0645">Protease</keyword>
<keyword evidence="3 5" id="KW-0378">Hydrolase</keyword>
<comment type="similarity">
    <text evidence="1 5 6">Belongs to the peptidase S8 family.</text>
</comment>
<dbReference type="InterPro" id="IPR050131">
    <property type="entry name" value="Peptidase_S8_subtilisin-like"/>
</dbReference>
<feature type="active site" description="Charge relay system" evidence="5">
    <location>
        <position position="212"/>
    </location>
</feature>
<dbReference type="SUPFAM" id="SSF52743">
    <property type="entry name" value="Subtilisin-like"/>
    <property type="match status" value="1"/>
</dbReference>
<dbReference type="Gene3D" id="3.40.50.200">
    <property type="entry name" value="Peptidase S8/S53 domain"/>
    <property type="match status" value="1"/>
</dbReference>
<dbReference type="InterPro" id="IPR023828">
    <property type="entry name" value="Peptidase_S8_Ser-AS"/>
</dbReference>
<dbReference type="EMBL" id="JAQQLI010000013">
    <property type="protein sequence ID" value="MDC7786110.1"/>
    <property type="molecule type" value="Genomic_DNA"/>
</dbReference>
<evidence type="ECO:0000256" key="5">
    <source>
        <dbReference type="PROSITE-ProRule" id="PRU01240"/>
    </source>
</evidence>
<comment type="caution">
    <text evidence="8">The sequence shown here is derived from an EMBL/GenBank/DDBJ whole genome shotgun (WGS) entry which is preliminary data.</text>
</comment>
<feature type="domain" description="Peptidase S8/S53" evidence="7">
    <location>
        <begin position="171"/>
        <end position="429"/>
    </location>
</feature>
<dbReference type="PANTHER" id="PTHR43806:SF11">
    <property type="entry name" value="CEREVISIN-RELATED"/>
    <property type="match status" value="1"/>
</dbReference>
<gene>
    <name evidence="8" type="ORF">PQJ73_10495</name>
</gene>
<dbReference type="RefSeq" id="WP_272776956.1">
    <property type="nucleotide sequence ID" value="NZ_JAQQLI010000013.1"/>
</dbReference>
<dbReference type="Proteomes" id="UP001165652">
    <property type="component" value="Unassembled WGS sequence"/>
</dbReference>
<dbReference type="PROSITE" id="PS51892">
    <property type="entry name" value="SUBTILASE"/>
    <property type="match status" value="1"/>
</dbReference>
<organism evidence="8 9">
    <name type="scientific">Rhodoplanes tepidamans</name>
    <name type="common">Rhodoplanes cryptolactis</name>
    <dbReference type="NCBI Taxonomy" id="200616"/>
    <lineage>
        <taxon>Bacteria</taxon>
        <taxon>Pseudomonadati</taxon>
        <taxon>Pseudomonadota</taxon>
        <taxon>Alphaproteobacteria</taxon>
        <taxon>Hyphomicrobiales</taxon>
        <taxon>Nitrobacteraceae</taxon>
        <taxon>Rhodoplanes</taxon>
    </lineage>
</organism>
<evidence type="ECO:0000256" key="6">
    <source>
        <dbReference type="RuleBase" id="RU003355"/>
    </source>
</evidence>
<evidence type="ECO:0000313" key="9">
    <source>
        <dbReference type="Proteomes" id="UP001165652"/>
    </source>
</evidence>
<proteinExistence type="inferred from homology"/>
<reference evidence="8" key="2">
    <citation type="submission" date="2023-02" db="EMBL/GenBank/DDBJ databases">
        <authorList>
            <person name="Rayyan A."/>
            <person name="Meyer T."/>
            <person name="Kyndt J.A."/>
        </authorList>
    </citation>
    <scope>NUCLEOTIDE SEQUENCE</scope>
    <source>
        <strain evidence="8">DSM 9987</strain>
    </source>
</reference>
<dbReference type="PROSITE" id="PS00138">
    <property type="entry name" value="SUBTILASE_SER"/>
    <property type="match status" value="1"/>
</dbReference>
<dbReference type="InterPro" id="IPR036852">
    <property type="entry name" value="Peptidase_S8/S53_dom_sf"/>
</dbReference>
<evidence type="ECO:0000256" key="4">
    <source>
        <dbReference type="ARBA" id="ARBA00022825"/>
    </source>
</evidence>
<evidence type="ECO:0000256" key="3">
    <source>
        <dbReference type="ARBA" id="ARBA00022801"/>
    </source>
</evidence>
<evidence type="ECO:0000259" key="7">
    <source>
        <dbReference type="Pfam" id="PF00082"/>
    </source>
</evidence>
<dbReference type="PROSITE" id="PS00136">
    <property type="entry name" value="SUBTILASE_ASP"/>
    <property type="match status" value="1"/>
</dbReference>
<feature type="active site" description="Charge relay system" evidence="5">
    <location>
        <position position="180"/>
    </location>
</feature>
<keyword evidence="9" id="KW-1185">Reference proteome</keyword>
<feature type="active site" description="Charge relay system" evidence="5">
    <location>
        <position position="384"/>
    </location>
</feature>
<evidence type="ECO:0000256" key="2">
    <source>
        <dbReference type="ARBA" id="ARBA00022670"/>
    </source>
</evidence>
<dbReference type="InterPro" id="IPR023827">
    <property type="entry name" value="Peptidase_S8_Asp-AS"/>
</dbReference>
<reference evidence="8" key="1">
    <citation type="journal article" date="2023" name="Microbiol Resour">
        <title>Genome Sequences of Rhodoplanes serenus and Two Thermotolerant Strains, Rhodoplanes tepidamans and 'Rhodoplanes cryptolactis,' Further Refine the Genus.</title>
        <authorList>
            <person name="Rayyan A.A."/>
            <person name="Kyndt J.A."/>
        </authorList>
    </citation>
    <scope>NUCLEOTIDE SEQUENCE</scope>
    <source>
        <strain evidence="8">DSM 9987</strain>
    </source>
</reference>
<protein>
    <submittedName>
        <fullName evidence="8">S8 family serine peptidase</fullName>
    </submittedName>
</protein>
<evidence type="ECO:0000313" key="8">
    <source>
        <dbReference type="EMBL" id="MDC7786110.1"/>
    </source>
</evidence>
<dbReference type="InterPro" id="IPR015500">
    <property type="entry name" value="Peptidase_S8_subtilisin-rel"/>
</dbReference>
<dbReference type="PRINTS" id="PR00723">
    <property type="entry name" value="SUBTILISIN"/>
</dbReference>
<dbReference type="Pfam" id="PF00082">
    <property type="entry name" value="Peptidase_S8"/>
    <property type="match status" value="1"/>
</dbReference>
<keyword evidence="4 5" id="KW-0720">Serine protease</keyword>
<evidence type="ECO:0000256" key="1">
    <source>
        <dbReference type="ARBA" id="ARBA00011073"/>
    </source>
</evidence>
<accession>A0ABT5JAN2</accession>
<dbReference type="InterPro" id="IPR000209">
    <property type="entry name" value="Peptidase_S8/S53_dom"/>
</dbReference>